<evidence type="ECO:0000313" key="13">
    <source>
        <dbReference type="EMBL" id="KDB51641.1"/>
    </source>
</evidence>
<evidence type="ECO:0000259" key="12">
    <source>
        <dbReference type="PROSITE" id="PS50850"/>
    </source>
</evidence>
<dbReference type="Pfam" id="PF07690">
    <property type="entry name" value="MFS_1"/>
    <property type="match status" value="1"/>
</dbReference>
<feature type="transmembrane region" description="Helical" evidence="11">
    <location>
        <begin position="360"/>
        <end position="379"/>
    </location>
</feature>
<dbReference type="PROSITE" id="PS50850">
    <property type="entry name" value="MFS"/>
    <property type="match status" value="1"/>
</dbReference>
<keyword evidence="14" id="KW-1185">Reference proteome</keyword>
<dbReference type="RefSeq" id="WP_037483005.1">
    <property type="nucleotide sequence ID" value="NZ_AZRA01000071.1"/>
</dbReference>
<dbReference type="STRING" id="34103.SAMN05421778_11858"/>
<feature type="domain" description="Major facilitator superfamily (MFS) profile" evidence="12">
    <location>
        <begin position="12"/>
        <end position="429"/>
    </location>
</feature>
<evidence type="ECO:0000256" key="6">
    <source>
        <dbReference type="ARBA" id="ARBA00022519"/>
    </source>
</evidence>
<evidence type="ECO:0000256" key="11">
    <source>
        <dbReference type="SAM" id="Phobius"/>
    </source>
</evidence>
<keyword evidence="4" id="KW-0813">Transport</keyword>
<dbReference type="Gene3D" id="1.20.1250.20">
    <property type="entry name" value="MFS general substrate transporter like domains"/>
    <property type="match status" value="2"/>
</dbReference>
<feature type="transmembrane region" description="Helical" evidence="11">
    <location>
        <begin position="144"/>
        <end position="163"/>
    </location>
</feature>
<evidence type="ECO:0000256" key="9">
    <source>
        <dbReference type="ARBA" id="ARBA00022989"/>
    </source>
</evidence>
<dbReference type="EMBL" id="AZRA01000071">
    <property type="protein sequence ID" value="KDB51641.1"/>
    <property type="molecule type" value="Genomic_DNA"/>
</dbReference>
<evidence type="ECO:0000256" key="3">
    <source>
        <dbReference type="ARBA" id="ARBA00009120"/>
    </source>
</evidence>
<evidence type="ECO:0000256" key="8">
    <source>
        <dbReference type="ARBA" id="ARBA00022692"/>
    </source>
</evidence>
<gene>
    <name evidence="13" type="ORF">X805_27420</name>
</gene>
<dbReference type="PANTHER" id="PTHR43702">
    <property type="entry name" value="L-FUCOSE-PROTON SYMPORTER"/>
    <property type="match status" value="1"/>
</dbReference>
<dbReference type="InterPro" id="IPR011701">
    <property type="entry name" value="MFS"/>
</dbReference>
<comment type="similarity">
    <text evidence="3">Belongs to the major facilitator superfamily. FHS transporter (TC 2.A.1.7) family.</text>
</comment>
<evidence type="ECO:0000256" key="1">
    <source>
        <dbReference type="ARBA" id="ARBA00003321"/>
    </source>
</evidence>
<feature type="transmembrane region" description="Helical" evidence="11">
    <location>
        <begin position="302"/>
        <end position="320"/>
    </location>
</feature>
<keyword evidence="8 11" id="KW-0812">Transmembrane</keyword>
<feature type="transmembrane region" description="Helical" evidence="11">
    <location>
        <begin position="183"/>
        <end position="200"/>
    </location>
</feature>
<comment type="caution">
    <text evidence="13">The sequence shown here is derived from an EMBL/GenBank/DDBJ whole genome shotgun (WGS) entry which is preliminary data.</text>
</comment>
<name>A0A059KJL7_9BURK</name>
<dbReference type="AlphaFoldDB" id="A0A059KJL7"/>
<feature type="transmembrane region" description="Helical" evidence="11">
    <location>
        <begin position="78"/>
        <end position="96"/>
    </location>
</feature>
<feature type="transmembrane region" description="Helical" evidence="11">
    <location>
        <begin position="326"/>
        <end position="348"/>
    </location>
</feature>
<keyword evidence="6" id="KW-0997">Cell inner membrane</keyword>
<evidence type="ECO:0000256" key="7">
    <source>
        <dbReference type="ARBA" id="ARBA00022597"/>
    </source>
</evidence>
<dbReference type="GO" id="GO:0005886">
    <property type="term" value="C:plasma membrane"/>
    <property type="evidence" value="ECO:0007669"/>
    <property type="project" value="UniProtKB-SubCell"/>
</dbReference>
<feature type="transmembrane region" description="Helical" evidence="11">
    <location>
        <begin position="45"/>
        <end position="66"/>
    </location>
</feature>
<feature type="transmembrane region" description="Helical" evidence="11">
    <location>
        <begin position="234"/>
        <end position="260"/>
    </location>
</feature>
<feature type="transmembrane region" description="Helical" evidence="11">
    <location>
        <begin position="272"/>
        <end position="290"/>
    </location>
</feature>
<evidence type="ECO:0000256" key="2">
    <source>
        <dbReference type="ARBA" id="ARBA00004429"/>
    </source>
</evidence>
<feature type="transmembrane region" description="Helical" evidence="11">
    <location>
        <begin position="102"/>
        <end position="123"/>
    </location>
</feature>
<dbReference type="PANTHER" id="PTHR43702:SF3">
    <property type="entry name" value="PROTEIN TSGA"/>
    <property type="match status" value="1"/>
</dbReference>
<accession>A0A059KJL7</accession>
<keyword evidence="9 11" id="KW-1133">Transmembrane helix</keyword>
<evidence type="ECO:0000256" key="4">
    <source>
        <dbReference type="ARBA" id="ARBA00022448"/>
    </source>
</evidence>
<dbReference type="PATRIC" id="fig|1286631.3.peg.2684"/>
<dbReference type="NCBIfam" id="TIGR01272">
    <property type="entry name" value="gluP"/>
    <property type="match status" value="1"/>
</dbReference>
<dbReference type="CDD" id="cd17394">
    <property type="entry name" value="MFS_FucP_like"/>
    <property type="match status" value="1"/>
</dbReference>
<evidence type="ECO:0000256" key="5">
    <source>
        <dbReference type="ARBA" id="ARBA00022475"/>
    </source>
</evidence>
<keyword evidence="10 11" id="KW-0472">Membrane</keyword>
<evidence type="ECO:0000256" key="10">
    <source>
        <dbReference type="ARBA" id="ARBA00023136"/>
    </source>
</evidence>
<dbReference type="InterPro" id="IPR020846">
    <property type="entry name" value="MFS_dom"/>
</dbReference>
<keyword evidence="5" id="KW-1003">Cell membrane</keyword>
<comment type="subcellular location">
    <subcellularLocation>
        <location evidence="2">Cell inner membrane</location>
        <topology evidence="2">Multi-pass membrane protein</topology>
    </subcellularLocation>
</comment>
<dbReference type="SUPFAM" id="SSF103473">
    <property type="entry name" value="MFS general substrate transporter"/>
    <property type="match status" value="1"/>
</dbReference>
<dbReference type="GO" id="GO:1904659">
    <property type="term" value="P:D-glucose transmembrane transport"/>
    <property type="evidence" value="ECO:0007669"/>
    <property type="project" value="InterPro"/>
</dbReference>
<proteinExistence type="inferred from homology"/>
<evidence type="ECO:0000313" key="14">
    <source>
        <dbReference type="Proteomes" id="UP000026714"/>
    </source>
</evidence>
<feature type="transmembrane region" description="Helical" evidence="11">
    <location>
        <begin position="385"/>
        <end position="404"/>
    </location>
</feature>
<dbReference type="InterPro" id="IPR005964">
    <property type="entry name" value="Glc/Gal_transptr_bac"/>
</dbReference>
<comment type="function">
    <text evidence="1">Intake of glucose and galactose.</text>
</comment>
<reference evidence="13 14" key="1">
    <citation type="journal article" date="2014" name="FEMS Microbiol. Ecol.">
        <title>Sphaerotilus natans encrusted with nanoball-shaped Fe(III) oxide minerals formed by nitrate-reducing mixotrophic Fe(II) oxidation.</title>
        <authorList>
            <person name="Park S."/>
            <person name="Kim D.H."/>
            <person name="Lee J.H."/>
            <person name="Hur H.G."/>
        </authorList>
    </citation>
    <scope>NUCLEOTIDE SEQUENCE [LARGE SCALE GENOMIC DNA]</scope>
    <source>
        <strain evidence="13 14">DSM 6575</strain>
    </source>
</reference>
<dbReference type="InterPro" id="IPR036259">
    <property type="entry name" value="MFS_trans_sf"/>
</dbReference>
<organism evidence="13 14">
    <name type="scientific">Sphaerotilus natans subsp. natans DSM 6575</name>
    <dbReference type="NCBI Taxonomy" id="1286631"/>
    <lineage>
        <taxon>Bacteria</taxon>
        <taxon>Pseudomonadati</taxon>
        <taxon>Pseudomonadota</taxon>
        <taxon>Betaproteobacteria</taxon>
        <taxon>Burkholderiales</taxon>
        <taxon>Sphaerotilaceae</taxon>
        <taxon>Sphaerotilus</taxon>
    </lineage>
</organism>
<keyword evidence="7" id="KW-0762">Sugar transport</keyword>
<dbReference type="Proteomes" id="UP000026714">
    <property type="component" value="Unassembled WGS sequence"/>
</dbReference>
<sequence length="429" mass="44371">MSSSRPQTHTRPLTVLTSLFFMWGLITSLNDILIPHLKAMFSLSYVQAMLIQFCFFAAYFIVSVPAGRLLQRLGYQRGIVAGLCIAAVGCLMFGPAESLRSYPLFLGALFVLAAGITLLQVAANPYVTLLGRPETASSRLNLTQAFNSLGATLGPLLGAVLILGAADQAASAAQGGDSVQGPYQALAAALFVLALVMAMFRLPDAREIERAAEQASHSDVPAAERGRLTAHRHLVLGAVAIFAYVGAEVSIGSFLINLMADPAIAGLDHVQAGKYLALYWGAAMVGRFAGSAIMRHVRASRVLALVAAANVVLIGAAIALGGPAAMWLLLATGLMNAVMFPTIFSLALEGLGALTSRGSGLLCMAIVGGAIVPLLQALVADHVGLLVSFAVPLVCYVYIAHYGAAGHRPVAVDVDAAEPPAGAALGAAA</sequence>
<dbReference type="GO" id="GO:0055056">
    <property type="term" value="F:D-glucose transmembrane transporter activity"/>
    <property type="evidence" value="ECO:0007669"/>
    <property type="project" value="InterPro"/>
</dbReference>
<dbReference type="eggNOG" id="COG0738">
    <property type="taxonomic scope" value="Bacteria"/>
</dbReference>
<dbReference type="GO" id="GO:0005354">
    <property type="term" value="F:galactose transmembrane transporter activity"/>
    <property type="evidence" value="ECO:0007669"/>
    <property type="project" value="InterPro"/>
</dbReference>
<dbReference type="InterPro" id="IPR050375">
    <property type="entry name" value="MFS_TsgA-like"/>
</dbReference>
<protein>
    <submittedName>
        <fullName evidence="13">Glucose/galactose transporter</fullName>
    </submittedName>
</protein>
<feature type="transmembrane region" description="Helical" evidence="11">
    <location>
        <begin position="12"/>
        <end position="33"/>
    </location>
</feature>